<dbReference type="Proteomes" id="UP001303473">
    <property type="component" value="Unassembled WGS sequence"/>
</dbReference>
<keyword evidence="5" id="KW-1185">Reference proteome</keyword>
<dbReference type="EMBL" id="MU853854">
    <property type="protein sequence ID" value="KAK3937442.1"/>
    <property type="molecule type" value="Genomic_DNA"/>
</dbReference>
<evidence type="ECO:0000313" key="4">
    <source>
        <dbReference type="EMBL" id="KAK3937442.1"/>
    </source>
</evidence>
<evidence type="ECO:0000259" key="3">
    <source>
        <dbReference type="PROSITE" id="PS51762"/>
    </source>
</evidence>
<proteinExistence type="predicted"/>
<name>A0AAN6S176_9PEZI</name>
<sequence>MRAASGTGIVSCVVLESDDLDEIDWEFTGSAKNEVQTNYFGKGNDTNWDRGANFYIADTQADTHNYTIDWNPETVRWYIDGRAVRTLRYENAVGGSNYPQTPMRLKLGIWAGEVIGPGLGSTNGFAW</sequence>
<dbReference type="PANTHER" id="PTHR31062">
    <property type="entry name" value="XYLOGLUCAN ENDOTRANSGLUCOSYLASE/HYDROLASE PROTEIN 8-RELATED"/>
    <property type="match status" value="1"/>
</dbReference>
<keyword evidence="2" id="KW-0326">Glycosidase</keyword>
<dbReference type="PROSITE" id="PS51762">
    <property type="entry name" value="GH16_2"/>
    <property type="match status" value="1"/>
</dbReference>
<dbReference type="InterPro" id="IPR013320">
    <property type="entry name" value="ConA-like_dom_sf"/>
</dbReference>
<feature type="non-terminal residue" evidence="4">
    <location>
        <position position="1"/>
    </location>
</feature>
<evidence type="ECO:0000256" key="1">
    <source>
        <dbReference type="ARBA" id="ARBA00022801"/>
    </source>
</evidence>
<gene>
    <name evidence="4" type="ORF">QBC46DRAFT_392671</name>
</gene>
<dbReference type="Gene3D" id="2.60.120.200">
    <property type="match status" value="1"/>
</dbReference>
<dbReference type="GO" id="GO:0005975">
    <property type="term" value="P:carbohydrate metabolic process"/>
    <property type="evidence" value="ECO:0007669"/>
    <property type="project" value="InterPro"/>
</dbReference>
<evidence type="ECO:0000256" key="2">
    <source>
        <dbReference type="ARBA" id="ARBA00023295"/>
    </source>
</evidence>
<dbReference type="GO" id="GO:0004553">
    <property type="term" value="F:hydrolase activity, hydrolyzing O-glycosyl compounds"/>
    <property type="evidence" value="ECO:0007669"/>
    <property type="project" value="InterPro"/>
</dbReference>
<dbReference type="InterPro" id="IPR044791">
    <property type="entry name" value="Beta-glucanase/XTH"/>
</dbReference>
<evidence type="ECO:0000313" key="5">
    <source>
        <dbReference type="Proteomes" id="UP001303473"/>
    </source>
</evidence>
<keyword evidence="1" id="KW-0378">Hydrolase</keyword>
<dbReference type="InterPro" id="IPR000757">
    <property type="entry name" value="Beta-glucanase-like"/>
</dbReference>
<comment type="caution">
    <text evidence="4">The sequence shown here is derived from an EMBL/GenBank/DDBJ whole genome shotgun (WGS) entry which is preliminary data.</text>
</comment>
<protein>
    <submittedName>
        <fullName evidence="4">Concanavalin A-like lectin/glucanase domain-containing protein</fullName>
    </submittedName>
</protein>
<organism evidence="4 5">
    <name type="scientific">Diplogelasinospora grovesii</name>
    <dbReference type="NCBI Taxonomy" id="303347"/>
    <lineage>
        <taxon>Eukaryota</taxon>
        <taxon>Fungi</taxon>
        <taxon>Dikarya</taxon>
        <taxon>Ascomycota</taxon>
        <taxon>Pezizomycotina</taxon>
        <taxon>Sordariomycetes</taxon>
        <taxon>Sordariomycetidae</taxon>
        <taxon>Sordariales</taxon>
        <taxon>Diplogelasinosporaceae</taxon>
        <taxon>Diplogelasinospora</taxon>
    </lineage>
</organism>
<feature type="domain" description="GH16" evidence="3">
    <location>
        <begin position="1"/>
        <end position="127"/>
    </location>
</feature>
<accession>A0AAN6S176</accession>
<dbReference type="AlphaFoldDB" id="A0AAN6S176"/>
<reference evidence="5" key="1">
    <citation type="journal article" date="2023" name="Mol. Phylogenet. Evol.">
        <title>Genome-scale phylogeny and comparative genomics of the fungal order Sordariales.</title>
        <authorList>
            <person name="Hensen N."/>
            <person name="Bonometti L."/>
            <person name="Westerberg I."/>
            <person name="Brannstrom I.O."/>
            <person name="Guillou S."/>
            <person name="Cros-Aarteil S."/>
            <person name="Calhoun S."/>
            <person name="Haridas S."/>
            <person name="Kuo A."/>
            <person name="Mondo S."/>
            <person name="Pangilinan J."/>
            <person name="Riley R."/>
            <person name="LaButti K."/>
            <person name="Andreopoulos B."/>
            <person name="Lipzen A."/>
            <person name="Chen C."/>
            <person name="Yan M."/>
            <person name="Daum C."/>
            <person name="Ng V."/>
            <person name="Clum A."/>
            <person name="Steindorff A."/>
            <person name="Ohm R.A."/>
            <person name="Martin F."/>
            <person name="Silar P."/>
            <person name="Natvig D.O."/>
            <person name="Lalanne C."/>
            <person name="Gautier V."/>
            <person name="Ament-Velasquez S.L."/>
            <person name="Kruys A."/>
            <person name="Hutchinson M.I."/>
            <person name="Powell A.J."/>
            <person name="Barry K."/>
            <person name="Miller A.N."/>
            <person name="Grigoriev I.V."/>
            <person name="Debuchy R."/>
            <person name="Gladieux P."/>
            <person name="Hiltunen Thoren M."/>
            <person name="Johannesson H."/>
        </authorList>
    </citation>
    <scope>NUCLEOTIDE SEQUENCE [LARGE SCALE GENOMIC DNA]</scope>
    <source>
        <strain evidence="5">CBS 340.73</strain>
    </source>
</reference>
<dbReference type="Pfam" id="PF00722">
    <property type="entry name" value="Glyco_hydro_16"/>
    <property type="match status" value="1"/>
</dbReference>
<dbReference type="SUPFAM" id="SSF49899">
    <property type="entry name" value="Concanavalin A-like lectins/glucanases"/>
    <property type="match status" value="1"/>
</dbReference>